<evidence type="ECO:0000313" key="3">
    <source>
        <dbReference type="EMBL" id="KNC99086.1"/>
    </source>
</evidence>
<feature type="region of interest" description="Disordered" evidence="1">
    <location>
        <begin position="58"/>
        <end position="99"/>
    </location>
</feature>
<keyword evidence="2" id="KW-0472">Membrane</keyword>
<name>A0A0L0HDL6_SPIPD</name>
<evidence type="ECO:0000313" key="4">
    <source>
        <dbReference type="Proteomes" id="UP000053201"/>
    </source>
</evidence>
<organism evidence="3 4">
    <name type="scientific">Spizellomyces punctatus (strain DAOM BR117)</name>
    <dbReference type="NCBI Taxonomy" id="645134"/>
    <lineage>
        <taxon>Eukaryota</taxon>
        <taxon>Fungi</taxon>
        <taxon>Fungi incertae sedis</taxon>
        <taxon>Chytridiomycota</taxon>
        <taxon>Chytridiomycota incertae sedis</taxon>
        <taxon>Chytridiomycetes</taxon>
        <taxon>Spizellomycetales</taxon>
        <taxon>Spizellomycetaceae</taxon>
        <taxon>Spizellomyces</taxon>
    </lineage>
</organism>
<dbReference type="Proteomes" id="UP000053201">
    <property type="component" value="Unassembled WGS sequence"/>
</dbReference>
<keyword evidence="2" id="KW-1133">Transmembrane helix</keyword>
<proteinExistence type="predicted"/>
<protein>
    <submittedName>
        <fullName evidence="3">Uncharacterized protein</fullName>
    </submittedName>
</protein>
<keyword evidence="4" id="KW-1185">Reference proteome</keyword>
<dbReference type="EMBL" id="KQ257459">
    <property type="protein sequence ID" value="KNC99086.1"/>
    <property type="molecule type" value="Genomic_DNA"/>
</dbReference>
<evidence type="ECO:0000256" key="2">
    <source>
        <dbReference type="SAM" id="Phobius"/>
    </source>
</evidence>
<dbReference type="GeneID" id="27689368"/>
<feature type="compositionally biased region" description="Low complexity" evidence="1">
    <location>
        <begin position="81"/>
        <end position="91"/>
    </location>
</feature>
<feature type="transmembrane region" description="Helical" evidence="2">
    <location>
        <begin position="1021"/>
        <end position="1036"/>
    </location>
</feature>
<feature type="transmembrane region" description="Helical" evidence="2">
    <location>
        <begin position="998"/>
        <end position="1015"/>
    </location>
</feature>
<reference evidence="3 4" key="1">
    <citation type="submission" date="2009-08" db="EMBL/GenBank/DDBJ databases">
        <title>The Genome Sequence of Spizellomyces punctatus strain DAOM BR117.</title>
        <authorList>
            <consortium name="The Broad Institute Genome Sequencing Platform"/>
            <person name="Russ C."/>
            <person name="Cuomo C."/>
            <person name="Shea T."/>
            <person name="Young S.K."/>
            <person name="Zeng Q."/>
            <person name="Koehrsen M."/>
            <person name="Haas B."/>
            <person name="Borodovsky M."/>
            <person name="Guigo R."/>
            <person name="Alvarado L."/>
            <person name="Berlin A."/>
            <person name="Bochicchio J."/>
            <person name="Borenstein D."/>
            <person name="Chapman S."/>
            <person name="Chen Z."/>
            <person name="Engels R."/>
            <person name="Freedman E."/>
            <person name="Gellesch M."/>
            <person name="Goldberg J."/>
            <person name="Griggs A."/>
            <person name="Gujja S."/>
            <person name="Heiman D."/>
            <person name="Hepburn T."/>
            <person name="Howarth C."/>
            <person name="Jen D."/>
            <person name="Larson L."/>
            <person name="Lewis B."/>
            <person name="Mehta T."/>
            <person name="Park D."/>
            <person name="Pearson M."/>
            <person name="Roberts A."/>
            <person name="Saif S."/>
            <person name="Shenoy N."/>
            <person name="Sisk P."/>
            <person name="Stolte C."/>
            <person name="Sykes S."/>
            <person name="Thomson T."/>
            <person name="Walk T."/>
            <person name="White J."/>
            <person name="Yandava C."/>
            <person name="Burger G."/>
            <person name="Gray M.W."/>
            <person name="Holland P.W.H."/>
            <person name="King N."/>
            <person name="Lang F.B.F."/>
            <person name="Roger A.J."/>
            <person name="Ruiz-Trillo I."/>
            <person name="Lander E."/>
            <person name="Nusbaum C."/>
        </authorList>
    </citation>
    <scope>NUCLEOTIDE SEQUENCE [LARGE SCALE GENOMIC DNA]</scope>
    <source>
        <strain evidence="3 4">DAOM BR117</strain>
    </source>
</reference>
<keyword evidence="2" id="KW-0812">Transmembrane</keyword>
<dbReference type="OrthoDB" id="10336280at2759"/>
<dbReference type="AlphaFoldDB" id="A0A0L0HDL6"/>
<feature type="compositionally biased region" description="Acidic residues" evidence="1">
    <location>
        <begin position="796"/>
        <end position="809"/>
    </location>
</feature>
<feature type="compositionally biased region" description="Pro residues" evidence="1">
    <location>
        <begin position="913"/>
        <end position="925"/>
    </location>
</feature>
<dbReference type="RefSeq" id="XP_016607126.1">
    <property type="nucleotide sequence ID" value="XM_016754239.1"/>
</dbReference>
<gene>
    <name evidence="3" type="ORF">SPPG_06033</name>
</gene>
<sequence length="1038" mass="114647">MSSGPEVTGGNVYEERRRKLQELSAKTCVLEARLNRLSKTFSVDVVVAENNVRPQRPLSRVFTLPHPTSNPSSRTGSDDIPAVQSPVSAVPPERRSSRPQSTIIDASVHLLPLEVPLDRKSTDTFARRRSIYGKSLDLKSLWDPEDDENGRPILKLRDSAVDIKSAVLSVGKQQQGERTGIDMPWAVGQVVSTDVAKMHLARESLPVPITRASLLIPLTLGMLTDMDVDSDAQVDRVHTRTVTANVILPVAIGETSNMHDNSSCDAVYMNNVQSIALTPIVNVARGNLWDVQSPPGEGAVLEPPAERLDIAHIFPVFDGIQSFLPAACEQSCGPHEAPVPTSTHIILNVQQGHATTVDATPEKSVERFETNQEVIISCILPTTEAIINTVETDAAVEMEQLAPSTETKITWMCPVENAALCQQDKTPEALAYKEAAISPLNTKWLVPLDVGSLHEIPVDALQTVRVDLAPVSTVLKSELHQLQNDANILDDVPSPYHNEIVPSVQRSIAWMKEEVTLMERTGSTRFLQTDHILPKVASCIVSADAGVEMEAETIAAESVNINCVVPHLRASMTVVEWVMDEEATRDGPAEELHIDSIVPVLQGSLEKKTILAQNAVKEDCIPIECFMIPSSDHDPPCNEDTPDTEAEMVTVRRAHPLLDQGALDLVEFGQSQRGDSLLLPTIIPLDTHEEEEDDDIESWDESSEISSYSCSSAEYDIDGLDAYDRRIYQMYFEPRASRDALMAFVPHVLDTISEWSCEDEDEEWRARCEEEGDEFSYVSDEQQDLMWNWDEVTGPSDEEDIEFPPEDDLFPNVEPVKDTTREREIAPEICDMPENEVNAELHLHLPVPSVVTVMQTPVVGSSMDETIDTDHELPPKDLDRVDSAVFIDTDAFYPPKDCPIVSPSSPDITNTQPPTPSTSPSPPVLKSPSLHPTPDGAISLLRILSIFLLYIQYTTLVVTFLKSLLNHFTAPQYDFNDPLFVYDDPSPDAFPQWNVGKIPLLFGVVLVGSSFGVGVSKGRGAWVMWLVVGVCGWGMFRW</sequence>
<evidence type="ECO:0000256" key="1">
    <source>
        <dbReference type="SAM" id="MobiDB-lite"/>
    </source>
</evidence>
<accession>A0A0L0HDL6</accession>
<feature type="region of interest" description="Disordered" evidence="1">
    <location>
        <begin position="898"/>
        <end position="929"/>
    </location>
</feature>
<dbReference type="VEuPathDB" id="FungiDB:SPPG_06033"/>
<feature type="transmembrane region" description="Helical" evidence="2">
    <location>
        <begin position="940"/>
        <end position="961"/>
    </location>
</feature>
<feature type="region of interest" description="Disordered" evidence="1">
    <location>
        <begin position="796"/>
        <end position="821"/>
    </location>
</feature>
<dbReference type="InParanoid" id="A0A0L0HDL6"/>
<feature type="compositionally biased region" description="Polar residues" evidence="1">
    <location>
        <begin position="902"/>
        <end position="912"/>
    </location>
</feature>
<feature type="compositionally biased region" description="Polar residues" evidence="1">
    <location>
        <begin position="66"/>
        <end position="75"/>
    </location>
</feature>